<evidence type="ECO:0000313" key="2">
    <source>
        <dbReference type="RefSeq" id="XP_030370964.1"/>
    </source>
</evidence>
<sequence length="283" mass="32680">MAQNVTNVELKLNIEVLTPGNIAECVNSILEFLLYQRRQIPFVYRTYKFIIDRWAQQECDAKPGLESFSDYQLHQQRSKATETKNAISDMREFIRDVFKSYAVRSLRFLFGSNAFMPKEAYTIHIPTTMTRKHNCEHHATSNSMSQTLLSLLTCEDLYTIFSTEMNATNLFLELEIFSQEQDHGSSIETIKLFPKDVMSQLPRSCKHIHLHLLHDSNIDASAMQCCKELRIFEDLEILGLGDETENTVVGSECNKKTEQDSGWWQADVTVRGFRTSLQDLWSS</sequence>
<dbReference type="PANTHER" id="PTHR15681:SF1">
    <property type="entry name" value="MAD2L1-BINDING PROTEIN"/>
    <property type="match status" value="1"/>
</dbReference>
<dbReference type="GO" id="GO:0005634">
    <property type="term" value="C:nucleus"/>
    <property type="evidence" value="ECO:0007669"/>
    <property type="project" value="InterPro"/>
</dbReference>
<dbReference type="InterPro" id="IPR053729">
    <property type="entry name" value="MAD2L1BP_domain_sf"/>
</dbReference>
<proteinExistence type="predicted"/>
<dbReference type="RefSeq" id="XP_030370964.1">
    <property type="nucleotide sequence ID" value="XM_030515104.1"/>
</dbReference>
<keyword evidence="1" id="KW-1185">Reference proteome</keyword>
<protein>
    <submittedName>
        <fullName evidence="2">Uncharacterized protein LOC115621451</fullName>
    </submittedName>
</protein>
<dbReference type="OrthoDB" id="6334764at2759"/>
<dbReference type="InterPro" id="IPR009511">
    <property type="entry name" value="MAD1/Cdc20-bound-Mad2-bd"/>
</dbReference>
<gene>
    <name evidence="2" type="primary">LOC115621451</name>
</gene>
<dbReference type="Gene3D" id="3.30.900.20">
    <property type="match status" value="1"/>
</dbReference>
<dbReference type="PANTHER" id="PTHR15681">
    <property type="entry name" value="MAD2L1-BINDING PROTEIN"/>
    <property type="match status" value="1"/>
</dbReference>
<evidence type="ECO:0000313" key="1">
    <source>
        <dbReference type="Proteomes" id="UP000504634"/>
    </source>
</evidence>
<dbReference type="Proteomes" id="UP000504634">
    <property type="component" value="Unplaced"/>
</dbReference>
<reference evidence="2" key="1">
    <citation type="submission" date="2025-08" db="UniProtKB">
        <authorList>
            <consortium name="RefSeq"/>
        </authorList>
    </citation>
    <scope>IDENTIFICATION</scope>
    <source>
        <strain evidence="2">11010-0011.00</strain>
        <tissue evidence="2">Whole body</tissue>
    </source>
</reference>
<name>A0A6J2T4M1_DROLE</name>
<organism evidence="1 2">
    <name type="scientific">Drosophila lebanonensis</name>
    <name type="common">Fruit fly</name>
    <name type="synonym">Scaptodrosophila lebanonensis</name>
    <dbReference type="NCBI Taxonomy" id="7225"/>
    <lineage>
        <taxon>Eukaryota</taxon>
        <taxon>Metazoa</taxon>
        <taxon>Ecdysozoa</taxon>
        <taxon>Arthropoda</taxon>
        <taxon>Hexapoda</taxon>
        <taxon>Insecta</taxon>
        <taxon>Pterygota</taxon>
        <taxon>Neoptera</taxon>
        <taxon>Endopterygota</taxon>
        <taxon>Diptera</taxon>
        <taxon>Brachycera</taxon>
        <taxon>Muscomorpha</taxon>
        <taxon>Ephydroidea</taxon>
        <taxon>Drosophilidae</taxon>
        <taxon>Scaptodrosophila</taxon>
    </lineage>
</organism>
<dbReference type="GO" id="GO:0007096">
    <property type="term" value="P:regulation of exit from mitosis"/>
    <property type="evidence" value="ECO:0007669"/>
    <property type="project" value="InterPro"/>
</dbReference>
<accession>A0A6J2T4M1</accession>
<dbReference type="AlphaFoldDB" id="A0A6J2T4M1"/>
<dbReference type="GeneID" id="115621451"/>